<keyword evidence="2" id="KW-1185">Reference proteome</keyword>
<feature type="region of interest" description="Disordered" evidence="1">
    <location>
        <begin position="118"/>
        <end position="147"/>
    </location>
</feature>
<proteinExistence type="predicted"/>
<reference evidence="3" key="2">
    <citation type="submission" date="2016-06" db="UniProtKB">
        <authorList>
            <consortium name="WormBaseParasite"/>
        </authorList>
    </citation>
    <scope>IDENTIFICATION</scope>
</reference>
<dbReference type="Gene3D" id="2.60.120.920">
    <property type="match status" value="1"/>
</dbReference>
<dbReference type="InterPro" id="IPR029048">
    <property type="entry name" value="HSP70_C_sf"/>
</dbReference>
<dbReference type="Gene3D" id="1.20.1270.10">
    <property type="match status" value="1"/>
</dbReference>
<name>A0A183C131_GLOPA</name>
<organism evidence="2 3">
    <name type="scientific">Globodera pallida</name>
    <name type="common">Potato cyst nematode worm</name>
    <name type="synonym">Heterodera pallida</name>
    <dbReference type="NCBI Taxonomy" id="36090"/>
    <lineage>
        <taxon>Eukaryota</taxon>
        <taxon>Metazoa</taxon>
        <taxon>Ecdysozoa</taxon>
        <taxon>Nematoda</taxon>
        <taxon>Chromadorea</taxon>
        <taxon>Rhabditida</taxon>
        <taxon>Tylenchina</taxon>
        <taxon>Tylenchomorpha</taxon>
        <taxon>Tylenchoidea</taxon>
        <taxon>Heteroderidae</taxon>
        <taxon>Heteroderinae</taxon>
        <taxon>Globodera</taxon>
    </lineage>
</organism>
<evidence type="ECO:0000313" key="3">
    <source>
        <dbReference type="WBParaSite" id="GPLIN_000657400"/>
    </source>
</evidence>
<feature type="compositionally biased region" description="Polar residues" evidence="1">
    <location>
        <begin position="134"/>
        <end position="143"/>
    </location>
</feature>
<protein>
    <submittedName>
        <fullName evidence="3">TTC4</fullName>
    </submittedName>
</protein>
<dbReference type="SUPFAM" id="SSF100934">
    <property type="entry name" value="Heat shock protein 70kD (HSP70), C-terminal subdomain"/>
    <property type="match status" value="1"/>
</dbReference>
<dbReference type="WBParaSite" id="GPLIN_000657400">
    <property type="protein sequence ID" value="GPLIN_000657400"/>
    <property type="gene ID" value="GPLIN_000657400"/>
</dbReference>
<dbReference type="AlphaFoldDB" id="A0A183C131"/>
<evidence type="ECO:0000313" key="2">
    <source>
        <dbReference type="Proteomes" id="UP000050741"/>
    </source>
</evidence>
<sequence>MLGNCSLDQNRLSAHRVSGFGSSGFGLSTFERNEKAKMEHALALNSLESAVYDYTAKLEEDSFSGFGTEEELQLVRQKLKEMKDWLEDMPNETSVEELKQKRREVVESSSFIKKSSPIRKLKNRKRQKEELENELSNPGNAEQKNPGLTLENIWNSNACHPHLTLSEPVQLSDSKLSKSLLVVKHNKKKSKCSSVFAVHPIPKTSAGIFYYEVTILGEATDSTEMPYNKWH</sequence>
<dbReference type="Proteomes" id="UP000050741">
    <property type="component" value="Unassembled WGS sequence"/>
</dbReference>
<evidence type="ECO:0000256" key="1">
    <source>
        <dbReference type="SAM" id="MobiDB-lite"/>
    </source>
</evidence>
<dbReference type="InterPro" id="IPR043136">
    <property type="entry name" value="B30.2/SPRY_sf"/>
</dbReference>
<accession>A0A183C131</accession>
<reference evidence="2" key="1">
    <citation type="submission" date="2014-05" db="EMBL/GenBank/DDBJ databases">
        <title>The genome and life-stage specific transcriptomes of Globodera pallida elucidate key aspects of plant parasitism by a cyst nematode.</title>
        <authorList>
            <person name="Cotton J.A."/>
            <person name="Lilley C.J."/>
            <person name="Jones L.M."/>
            <person name="Kikuchi T."/>
            <person name="Reid A.J."/>
            <person name="Thorpe P."/>
            <person name="Tsai I.J."/>
            <person name="Beasley H."/>
            <person name="Blok V."/>
            <person name="Cock P.J.A."/>
            <person name="Van den Akker S.E."/>
            <person name="Holroyd N."/>
            <person name="Hunt M."/>
            <person name="Mantelin S."/>
            <person name="Naghra H."/>
            <person name="Pain A."/>
            <person name="Palomares-Rius J.E."/>
            <person name="Zarowiecki M."/>
            <person name="Berriman M."/>
            <person name="Jones J.T."/>
            <person name="Urwin P.E."/>
        </authorList>
    </citation>
    <scope>NUCLEOTIDE SEQUENCE [LARGE SCALE GENOMIC DNA]</scope>
    <source>
        <strain evidence="2">Lindley</strain>
    </source>
</reference>